<sequence>MLNQMDELYNKNNCTGLVIRREFRFHTTYKLLNIIKCFIDTSIDSIFILNAIEDVVFRDRRTSLSILHSCIQFRFTFSISPYIAPPQPFTQTRYDRFFSLLYSAFVGFRLVVQSSEHW</sequence>
<organism evidence="1 2">
    <name type="scientific">Helianthus annuus</name>
    <name type="common">Common sunflower</name>
    <dbReference type="NCBI Taxonomy" id="4232"/>
    <lineage>
        <taxon>Eukaryota</taxon>
        <taxon>Viridiplantae</taxon>
        <taxon>Streptophyta</taxon>
        <taxon>Embryophyta</taxon>
        <taxon>Tracheophyta</taxon>
        <taxon>Spermatophyta</taxon>
        <taxon>Magnoliopsida</taxon>
        <taxon>eudicotyledons</taxon>
        <taxon>Gunneridae</taxon>
        <taxon>Pentapetalae</taxon>
        <taxon>asterids</taxon>
        <taxon>campanulids</taxon>
        <taxon>Asterales</taxon>
        <taxon>Asteraceae</taxon>
        <taxon>Asteroideae</taxon>
        <taxon>Heliantheae alliance</taxon>
        <taxon>Heliantheae</taxon>
        <taxon>Helianthus</taxon>
    </lineage>
</organism>
<keyword evidence="2" id="KW-1185">Reference proteome</keyword>
<name>A0A251TX52_HELAN</name>
<accession>A0A251TX52</accession>
<protein>
    <submittedName>
        <fullName evidence="1">Uncharacterized protein</fullName>
    </submittedName>
</protein>
<dbReference type="AlphaFoldDB" id="A0A251TX52"/>
<dbReference type="InParanoid" id="A0A251TX52"/>
<reference evidence="2" key="1">
    <citation type="journal article" date="2017" name="Nature">
        <title>The sunflower genome provides insights into oil metabolism, flowering and Asterid evolution.</title>
        <authorList>
            <person name="Badouin H."/>
            <person name="Gouzy J."/>
            <person name="Grassa C.J."/>
            <person name="Murat F."/>
            <person name="Staton S.E."/>
            <person name="Cottret L."/>
            <person name="Lelandais-Briere C."/>
            <person name="Owens G.L."/>
            <person name="Carrere S."/>
            <person name="Mayjonade B."/>
            <person name="Legrand L."/>
            <person name="Gill N."/>
            <person name="Kane N.C."/>
            <person name="Bowers J.E."/>
            <person name="Hubner S."/>
            <person name="Bellec A."/>
            <person name="Berard A."/>
            <person name="Berges H."/>
            <person name="Blanchet N."/>
            <person name="Boniface M.C."/>
            <person name="Brunel D."/>
            <person name="Catrice O."/>
            <person name="Chaidir N."/>
            <person name="Claudel C."/>
            <person name="Donnadieu C."/>
            <person name="Faraut T."/>
            <person name="Fievet G."/>
            <person name="Helmstetter N."/>
            <person name="King M."/>
            <person name="Knapp S.J."/>
            <person name="Lai Z."/>
            <person name="Le Paslier M.C."/>
            <person name="Lippi Y."/>
            <person name="Lorenzon L."/>
            <person name="Mandel J.R."/>
            <person name="Marage G."/>
            <person name="Marchand G."/>
            <person name="Marquand E."/>
            <person name="Bret-Mestries E."/>
            <person name="Morien E."/>
            <person name="Nambeesan S."/>
            <person name="Nguyen T."/>
            <person name="Pegot-Espagnet P."/>
            <person name="Pouilly N."/>
            <person name="Raftis F."/>
            <person name="Sallet E."/>
            <person name="Schiex T."/>
            <person name="Thomas J."/>
            <person name="Vandecasteele C."/>
            <person name="Vares D."/>
            <person name="Vear F."/>
            <person name="Vautrin S."/>
            <person name="Crespi M."/>
            <person name="Mangin B."/>
            <person name="Burke J.M."/>
            <person name="Salse J."/>
            <person name="Munos S."/>
            <person name="Vincourt P."/>
            <person name="Rieseberg L.H."/>
            <person name="Langlade N.B."/>
        </authorList>
    </citation>
    <scope>NUCLEOTIDE SEQUENCE [LARGE SCALE GENOMIC DNA]</scope>
    <source>
        <strain evidence="2">cv. SF193</strain>
    </source>
</reference>
<gene>
    <name evidence="1" type="ORF">HannXRQ_Chr09g0257071</name>
</gene>
<dbReference type="EMBL" id="CM007898">
    <property type="protein sequence ID" value="OTG15132.1"/>
    <property type="molecule type" value="Genomic_DNA"/>
</dbReference>
<dbReference type="Proteomes" id="UP000215914">
    <property type="component" value="Chromosome 9"/>
</dbReference>
<evidence type="ECO:0000313" key="1">
    <source>
        <dbReference type="EMBL" id="OTG15132.1"/>
    </source>
</evidence>
<proteinExistence type="predicted"/>
<evidence type="ECO:0000313" key="2">
    <source>
        <dbReference type="Proteomes" id="UP000215914"/>
    </source>
</evidence>